<dbReference type="Pfam" id="PF06722">
    <property type="entry name" value="EryCIII-like_C"/>
    <property type="match status" value="1"/>
</dbReference>
<protein>
    <submittedName>
        <fullName evidence="4">Glycosyltransferase family 1</fullName>
    </submittedName>
</protein>
<evidence type="ECO:0000313" key="4">
    <source>
        <dbReference type="EMBL" id="KAF4448436.1"/>
    </source>
</evidence>
<keyword evidence="5" id="KW-1185">Reference proteome</keyword>
<comment type="caution">
    <text evidence="4">The sequence shown here is derived from an EMBL/GenBank/DDBJ whole genome shotgun (WGS) entry which is preliminary data.</text>
</comment>
<reference evidence="4" key="1">
    <citation type="submission" date="2020-01" db="EMBL/GenBank/DDBJ databases">
        <title>Identification and distribution of gene clusters putatively required for synthesis of sphingolipid metabolism inhibitors in phylogenetically diverse species of the filamentous fungus Fusarium.</title>
        <authorList>
            <person name="Kim H.-S."/>
            <person name="Busman M."/>
            <person name="Brown D.W."/>
            <person name="Divon H."/>
            <person name="Uhlig S."/>
            <person name="Proctor R.H."/>
        </authorList>
    </citation>
    <scope>NUCLEOTIDE SEQUENCE</scope>
    <source>
        <strain evidence="4">NRRL 53441</strain>
    </source>
</reference>
<name>A0A8H4KEM2_9HYPO</name>
<gene>
    <name evidence="4" type="ORF">F53441_8159</name>
</gene>
<keyword evidence="2 4" id="KW-0808">Transferase</keyword>
<dbReference type="GO" id="GO:0008194">
    <property type="term" value="F:UDP-glycosyltransferase activity"/>
    <property type="evidence" value="ECO:0007669"/>
    <property type="project" value="InterPro"/>
</dbReference>
<dbReference type="GO" id="GO:0016758">
    <property type="term" value="F:hexosyltransferase activity"/>
    <property type="evidence" value="ECO:0007669"/>
    <property type="project" value="UniProtKB-ARBA"/>
</dbReference>
<accession>A0A8H4KEM2</accession>
<dbReference type="EMBL" id="JAADJG010000340">
    <property type="protein sequence ID" value="KAF4448436.1"/>
    <property type="molecule type" value="Genomic_DNA"/>
</dbReference>
<evidence type="ECO:0000313" key="5">
    <source>
        <dbReference type="Proteomes" id="UP000605986"/>
    </source>
</evidence>
<dbReference type="InterPro" id="IPR002213">
    <property type="entry name" value="UDP_glucos_trans"/>
</dbReference>
<keyword evidence="1" id="KW-0328">Glycosyltransferase</keyword>
<evidence type="ECO:0000256" key="1">
    <source>
        <dbReference type="ARBA" id="ARBA00022676"/>
    </source>
</evidence>
<dbReference type="InterPro" id="IPR050271">
    <property type="entry name" value="UDP-glycosyltransferase"/>
</dbReference>
<dbReference type="InterPro" id="IPR010610">
    <property type="entry name" value="EryCIII-like_C"/>
</dbReference>
<sequence length="504" mass="56233">MLRRGIIVGAVLVALFSFWYTNRPSKPLSPLSFGRKNVVLFLTTAANGFTNVHLATSHVLSSTYLELDIHYASFTKLKPDVERISSVKNPIKWHELPPPDILQATEREYGGIDGLAAPPGLKGIEKLMSDVQIMLSPWSAEEHWHLYKAMTELILQVDPAVVVLDIGFRPAIEAVRDSKYMHIMISANTLIDSFPHKQPWGAMFWKYPAVGSGHPFPVPWRLTLTNIYLQLRMIHDVLVAPGTKAKRAYLQSKGINKPIDLVGKYRPDVPWLSSSLPEASLPMVVPEGAKYAGPIVLETEPLADQDADMAVWLKRAPTILINLGSVVRYDESQAQSMATALLSILETTNHQILWKMKKRGDFDDSFLIPVKEYVANERLRLEKWIKAHPTALLATGDIKLSVHHGGANCYHEAIFYGVPQVILPKWFDTYNYAATAEYVGVGIWPNKATAPNWTAEELSSAFIKVISNETMREAAQRLGQVARQYDGRHMAARAVAAMAAKGHE</sequence>
<evidence type="ECO:0000259" key="3">
    <source>
        <dbReference type="Pfam" id="PF06722"/>
    </source>
</evidence>
<dbReference type="PANTHER" id="PTHR48043">
    <property type="entry name" value="EG:EG0003.4 PROTEIN-RELATED"/>
    <property type="match status" value="1"/>
</dbReference>
<dbReference type="Proteomes" id="UP000605986">
    <property type="component" value="Unassembled WGS sequence"/>
</dbReference>
<dbReference type="Gene3D" id="3.40.50.2000">
    <property type="entry name" value="Glycogen Phosphorylase B"/>
    <property type="match status" value="1"/>
</dbReference>
<proteinExistence type="predicted"/>
<dbReference type="AlphaFoldDB" id="A0A8H4KEM2"/>
<dbReference type="SUPFAM" id="SSF53756">
    <property type="entry name" value="UDP-Glycosyltransferase/glycogen phosphorylase"/>
    <property type="match status" value="1"/>
</dbReference>
<organism evidence="4 5">
    <name type="scientific">Fusarium austroafricanum</name>
    <dbReference type="NCBI Taxonomy" id="2364996"/>
    <lineage>
        <taxon>Eukaryota</taxon>
        <taxon>Fungi</taxon>
        <taxon>Dikarya</taxon>
        <taxon>Ascomycota</taxon>
        <taxon>Pezizomycotina</taxon>
        <taxon>Sordariomycetes</taxon>
        <taxon>Hypocreomycetidae</taxon>
        <taxon>Hypocreales</taxon>
        <taxon>Nectriaceae</taxon>
        <taxon>Fusarium</taxon>
        <taxon>Fusarium concolor species complex</taxon>
    </lineage>
</organism>
<dbReference type="CDD" id="cd03784">
    <property type="entry name" value="GT1_Gtf-like"/>
    <property type="match status" value="1"/>
</dbReference>
<feature type="domain" description="Erythromycin biosynthesis protein CIII-like C-terminal" evidence="3">
    <location>
        <begin position="391"/>
        <end position="479"/>
    </location>
</feature>
<dbReference type="OrthoDB" id="407298at2759"/>
<evidence type="ECO:0000256" key="2">
    <source>
        <dbReference type="ARBA" id="ARBA00022679"/>
    </source>
</evidence>
<dbReference type="PANTHER" id="PTHR48043:SF145">
    <property type="entry name" value="FI06409P-RELATED"/>
    <property type="match status" value="1"/>
</dbReference>